<proteinExistence type="predicted"/>
<name>A0ABP5FLL9_9MICO</name>
<evidence type="ECO:0000313" key="1">
    <source>
        <dbReference type="EMBL" id="GAA2027756.1"/>
    </source>
</evidence>
<dbReference type="RefSeq" id="WP_343989953.1">
    <property type="nucleotide sequence ID" value="NZ_BAAANB010000008.1"/>
</dbReference>
<gene>
    <name evidence="1" type="ORF">GCM10009740_16770</name>
</gene>
<organism evidence="1 2">
    <name type="scientific">Terrabacter terrae</name>
    <dbReference type="NCBI Taxonomy" id="318434"/>
    <lineage>
        <taxon>Bacteria</taxon>
        <taxon>Bacillati</taxon>
        <taxon>Actinomycetota</taxon>
        <taxon>Actinomycetes</taxon>
        <taxon>Micrococcales</taxon>
        <taxon>Intrasporangiaceae</taxon>
        <taxon>Terrabacter</taxon>
    </lineage>
</organism>
<protein>
    <recommendedName>
        <fullName evidence="3">PIN domain-containing protein</fullName>
    </recommendedName>
</protein>
<sequence>MGIQLPLHVNAGDRDRICRALLEVTRHRLQDITVDVAPQEGEWPEDVEWAAVELEGRIKPKISRLTGRTKVPMNPTVDLDPSADDDFAIACALAAHTWMTVISADQSIALDTETFVELWVSPSEYVELVEHVRESGGDVRLLEPDPGLKPIYT</sequence>
<dbReference type="Proteomes" id="UP001501285">
    <property type="component" value="Unassembled WGS sequence"/>
</dbReference>
<accession>A0ABP5FLL9</accession>
<evidence type="ECO:0000313" key="2">
    <source>
        <dbReference type="Proteomes" id="UP001501285"/>
    </source>
</evidence>
<keyword evidence="2" id="KW-1185">Reference proteome</keyword>
<reference evidence="2" key="1">
    <citation type="journal article" date="2019" name="Int. J. Syst. Evol. Microbiol.">
        <title>The Global Catalogue of Microorganisms (GCM) 10K type strain sequencing project: providing services to taxonomists for standard genome sequencing and annotation.</title>
        <authorList>
            <consortium name="The Broad Institute Genomics Platform"/>
            <consortium name="The Broad Institute Genome Sequencing Center for Infectious Disease"/>
            <person name="Wu L."/>
            <person name="Ma J."/>
        </authorList>
    </citation>
    <scope>NUCLEOTIDE SEQUENCE [LARGE SCALE GENOMIC DNA]</scope>
    <source>
        <strain evidence="2">JCM 14283</strain>
    </source>
</reference>
<evidence type="ECO:0008006" key="3">
    <source>
        <dbReference type="Google" id="ProtNLM"/>
    </source>
</evidence>
<dbReference type="EMBL" id="BAAANB010000008">
    <property type="protein sequence ID" value="GAA2027756.1"/>
    <property type="molecule type" value="Genomic_DNA"/>
</dbReference>
<comment type="caution">
    <text evidence="1">The sequence shown here is derived from an EMBL/GenBank/DDBJ whole genome shotgun (WGS) entry which is preliminary data.</text>
</comment>